<evidence type="ECO:0000313" key="2">
    <source>
        <dbReference type="EMBL" id="OWK15265.1"/>
    </source>
</evidence>
<organism evidence="2 3">
    <name type="scientific">Cervus elaphus hippelaphus</name>
    <name type="common">European red deer</name>
    <dbReference type="NCBI Taxonomy" id="46360"/>
    <lineage>
        <taxon>Eukaryota</taxon>
        <taxon>Metazoa</taxon>
        <taxon>Chordata</taxon>
        <taxon>Craniata</taxon>
        <taxon>Vertebrata</taxon>
        <taxon>Euteleostomi</taxon>
        <taxon>Mammalia</taxon>
        <taxon>Eutheria</taxon>
        <taxon>Laurasiatheria</taxon>
        <taxon>Artiodactyla</taxon>
        <taxon>Ruminantia</taxon>
        <taxon>Pecora</taxon>
        <taxon>Cervidae</taxon>
        <taxon>Cervinae</taxon>
        <taxon>Cervus</taxon>
    </lineage>
</organism>
<feature type="compositionally biased region" description="Basic and acidic residues" evidence="1">
    <location>
        <begin position="134"/>
        <end position="143"/>
    </location>
</feature>
<proteinExistence type="predicted"/>
<keyword evidence="3" id="KW-1185">Reference proteome</keyword>
<evidence type="ECO:0000313" key="3">
    <source>
        <dbReference type="Proteomes" id="UP000242450"/>
    </source>
</evidence>
<dbReference type="OrthoDB" id="10072648at2759"/>
<dbReference type="GO" id="GO:0034451">
    <property type="term" value="C:centriolar satellite"/>
    <property type="evidence" value="ECO:0007669"/>
    <property type="project" value="TreeGrafter"/>
</dbReference>
<dbReference type="Proteomes" id="UP000242450">
    <property type="component" value="Chromosome 5"/>
</dbReference>
<dbReference type="EMBL" id="MKHE01000005">
    <property type="protein sequence ID" value="OWK15265.1"/>
    <property type="molecule type" value="Genomic_DNA"/>
</dbReference>
<dbReference type="AlphaFoldDB" id="A0A212DAL1"/>
<dbReference type="Pfam" id="PF15718">
    <property type="entry name" value="MNR"/>
    <property type="match status" value="2"/>
</dbReference>
<evidence type="ECO:0008006" key="4">
    <source>
        <dbReference type="Google" id="ProtNLM"/>
    </source>
</evidence>
<feature type="non-terminal residue" evidence="2">
    <location>
        <position position="1"/>
    </location>
</feature>
<gene>
    <name evidence="2" type="ORF">Celaphus_00000896</name>
</gene>
<dbReference type="GO" id="GO:0007099">
    <property type="term" value="P:centriole replication"/>
    <property type="evidence" value="ECO:0007669"/>
    <property type="project" value="InterPro"/>
</dbReference>
<dbReference type="PANTHER" id="PTHR15732:SF4">
    <property type="entry name" value="PROTEIN MOONRAKER"/>
    <property type="match status" value="1"/>
</dbReference>
<dbReference type="GO" id="GO:0071539">
    <property type="term" value="P:protein localization to centrosome"/>
    <property type="evidence" value="ECO:0007669"/>
    <property type="project" value="TreeGrafter"/>
</dbReference>
<feature type="region of interest" description="Disordered" evidence="1">
    <location>
        <begin position="126"/>
        <end position="147"/>
    </location>
</feature>
<reference evidence="2 3" key="1">
    <citation type="journal article" date="2018" name="Mol. Genet. Genomics">
        <title>The red deer Cervus elaphus genome CerEla1.0: sequencing, annotating, genes, and chromosomes.</title>
        <authorList>
            <person name="Bana N.A."/>
            <person name="Nyiri A."/>
            <person name="Nagy J."/>
            <person name="Frank K."/>
            <person name="Nagy T."/>
            <person name="Steger V."/>
            <person name="Schiller M."/>
            <person name="Lakatos P."/>
            <person name="Sugar L."/>
            <person name="Horn P."/>
            <person name="Barta E."/>
            <person name="Orosz L."/>
        </authorList>
    </citation>
    <scope>NUCLEOTIDE SEQUENCE [LARGE SCALE GENOMIC DNA]</scope>
    <source>
        <strain evidence="2">Hungarian</strain>
    </source>
</reference>
<protein>
    <recommendedName>
        <fullName evidence="4">KIAA0753</fullName>
    </recommendedName>
</protein>
<dbReference type="InterPro" id="IPR031447">
    <property type="entry name" value="MNR"/>
</dbReference>
<accession>A0A212DAL1</accession>
<evidence type="ECO:0000256" key="1">
    <source>
        <dbReference type="SAM" id="MobiDB-lite"/>
    </source>
</evidence>
<sequence>AAAVDGESSNIHQLDGFLEDTTHEHWPMTHSKIWESDALATLGDGKDSPNLETMMLRMEEMELADKVEKAVLERLKPLLAKAQMTDQKFPAISERPLSPHPIRITKTAARKDPDVNIVLEGPCNGASLDESVGTEERSEKREAPLLSLSEDAQQTEGRAALFVPPAMRHSIGDYCRRFEHYLRVIAHEAVGSFNPWLIAESFSEELVDEALGAVAAELQDMCEDYAEAVFTSEFLEPAT</sequence>
<comment type="caution">
    <text evidence="2">The sequence shown here is derived from an EMBL/GenBank/DDBJ whole genome shotgun (WGS) entry which is preliminary data.</text>
</comment>
<dbReference type="PANTHER" id="PTHR15732">
    <property type="entry name" value="PROTEIN MOONRAKER"/>
    <property type="match status" value="1"/>
</dbReference>
<name>A0A212DAL1_CEREH</name>